<evidence type="ECO:0000313" key="2">
    <source>
        <dbReference type="EMBL" id="KAA9160534.1"/>
    </source>
</evidence>
<evidence type="ECO:0000313" key="3">
    <source>
        <dbReference type="Proteomes" id="UP000319769"/>
    </source>
</evidence>
<comment type="caution">
    <text evidence="2">The sequence shown here is derived from an EMBL/GenBank/DDBJ whole genome shotgun (WGS) entry which is preliminary data.</text>
</comment>
<protein>
    <submittedName>
        <fullName evidence="2">Urea carboxylase-associated family protein</fullName>
    </submittedName>
</protein>
<dbReference type="PANTHER" id="PTHR31527:SF0">
    <property type="entry name" value="RE64534P"/>
    <property type="match status" value="1"/>
</dbReference>
<dbReference type="AlphaFoldDB" id="A0A5N0V422"/>
<dbReference type="Proteomes" id="UP000319769">
    <property type="component" value="Unassembled WGS sequence"/>
</dbReference>
<name>A0A5N0V422_9PSEU</name>
<dbReference type="PANTHER" id="PTHR31527">
    <property type="entry name" value="RE64534P"/>
    <property type="match status" value="1"/>
</dbReference>
<feature type="domain" description="DUF1989" evidence="1">
    <location>
        <begin position="8"/>
        <end position="168"/>
    </location>
</feature>
<accession>A0A5N0V422</accession>
<dbReference type="EMBL" id="VMNW02000021">
    <property type="protein sequence ID" value="KAA9160534.1"/>
    <property type="molecule type" value="Genomic_DNA"/>
</dbReference>
<sequence length="204" mass="22189">MTDRFHPLAAGSGTAIGLGTGDRVRIRNAHGGQVVDTWAFARPDPAEHLSMEHTRTTLERITLTVGDHLLSSRRNPMLALVEDTSPGVHDTLVAACDPARYASLGARADHPNCADNLRAALRTAGQEVPVIPAPLNLFMNVRWDRDGHLTWLPSPARPGDAVVLEALMPQWLVLSACPMDVNPINGHRPRPVDYQVRTRAPSLS</sequence>
<dbReference type="RefSeq" id="WP_144748211.1">
    <property type="nucleotide sequence ID" value="NZ_VMNW02000021.1"/>
</dbReference>
<reference evidence="2" key="1">
    <citation type="submission" date="2019-09" db="EMBL/GenBank/DDBJ databases">
        <authorList>
            <person name="Teo W.F.A."/>
            <person name="Duangmal K."/>
        </authorList>
    </citation>
    <scope>NUCLEOTIDE SEQUENCE [LARGE SCALE GENOMIC DNA]</scope>
    <source>
        <strain evidence="2">K81G1</strain>
    </source>
</reference>
<organism evidence="2 3">
    <name type="scientific">Amycolatopsis acidicola</name>
    <dbReference type="NCBI Taxonomy" id="2596893"/>
    <lineage>
        <taxon>Bacteria</taxon>
        <taxon>Bacillati</taxon>
        <taxon>Actinomycetota</taxon>
        <taxon>Actinomycetes</taxon>
        <taxon>Pseudonocardiales</taxon>
        <taxon>Pseudonocardiaceae</taxon>
        <taxon>Amycolatopsis</taxon>
    </lineage>
</organism>
<keyword evidence="3" id="KW-1185">Reference proteome</keyword>
<dbReference type="OrthoDB" id="9772660at2"/>
<evidence type="ECO:0000259" key="1">
    <source>
        <dbReference type="Pfam" id="PF09347"/>
    </source>
</evidence>
<proteinExistence type="predicted"/>
<dbReference type="InterPro" id="IPR018959">
    <property type="entry name" value="DUF1989"/>
</dbReference>
<gene>
    <name evidence="2" type="ORF">FPZ12_017020</name>
</gene>
<dbReference type="Pfam" id="PF09347">
    <property type="entry name" value="DUF1989"/>
    <property type="match status" value="1"/>
</dbReference>